<gene>
    <name evidence="1" type="ORF">AMELA_G00195380</name>
</gene>
<name>A0A7J6A7D6_AMEME</name>
<protein>
    <submittedName>
        <fullName evidence="1">Uncharacterized protein</fullName>
    </submittedName>
</protein>
<evidence type="ECO:0000313" key="2">
    <source>
        <dbReference type="Proteomes" id="UP000593565"/>
    </source>
</evidence>
<reference evidence="1 2" key="1">
    <citation type="submission" date="2020-02" db="EMBL/GenBank/DDBJ databases">
        <title>A chromosome-scale genome assembly of the black bullhead catfish (Ameiurus melas).</title>
        <authorList>
            <person name="Wen M."/>
            <person name="Zham M."/>
            <person name="Cabau C."/>
            <person name="Klopp C."/>
            <person name="Donnadieu C."/>
            <person name="Roques C."/>
            <person name="Bouchez O."/>
            <person name="Lampietro C."/>
            <person name="Jouanno E."/>
            <person name="Herpin A."/>
            <person name="Louis A."/>
            <person name="Berthelot C."/>
            <person name="Parey E."/>
            <person name="Roest-Crollius H."/>
            <person name="Braasch I."/>
            <person name="Postlethwait J."/>
            <person name="Robinson-Rechavi M."/>
            <person name="Echchiki A."/>
            <person name="Begum T."/>
            <person name="Montfort J."/>
            <person name="Schartl M."/>
            <person name="Bobe J."/>
            <person name="Guiguen Y."/>
        </authorList>
    </citation>
    <scope>NUCLEOTIDE SEQUENCE [LARGE SCALE GENOMIC DNA]</scope>
    <source>
        <strain evidence="1">M_S1</strain>
        <tissue evidence="1">Blood</tissue>
    </source>
</reference>
<dbReference type="EMBL" id="JAAGNN010000017">
    <property type="protein sequence ID" value="KAF4078081.1"/>
    <property type="molecule type" value="Genomic_DNA"/>
</dbReference>
<evidence type="ECO:0000313" key="1">
    <source>
        <dbReference type="EMBL" id="KAF4078081.1"/>
    </source>
</evidence>
<proteinExistence type="predicted"/>
<comment type="caution">
    <text evidence="1">The sequence shown here is derived from an EMBL/GenBank/DDBJ whole genome shotgun (WGS) entry which is preliminary data.</text>
</comment>
<feature type="non-terminal residue" evidence="1">
    <location>
        <position position="82"/>
    </location>
</feature>
<accession>A0A7J6A7D6</accession>
<dbReference type="Proteomes" id="UP000593565">
    <property type="component" value="Unassembled WGS sequence"/>
</dbReference>
<sequence>MSAATTRPKNCISETAHVLGFSYTTVSSVYTEWCECAMLRMARLIQVGRMVTFTQITTLYNLGEKKIISECRIHGLLEQMGN</sequence>
<organism evidence="1 2">
    <name type="scientific">Ameiurus melas</name>
    <name type="common">Black bullhead</name>
    <name type="synonym">Silurus melas</name>
    <dbReference type="NCBI Taxonomy" id="219545"/>
    <lineage>
        <taxon>Eukaryota</taxon>
        <taxon>Metazoa</taxon>
        <taxon>Chordata</taxon>
        <taxon>Craniata</taxon>
        <taxon>Vertebrata</taxon>
        <taxon>Euteleostomi</taxon>
        <taxon>Actinopterygii</taxon>
        <taxon>Neopterygii</taxon>
        <taxon>Teleostei</taxon>
        <taxon>Ostariophysi</taxon>
        <taxon>Siluriformes</taxon>
        <taxon>Ictaluridae</taxon>
        <taxon>Ameiurus</taxon>
    </lineage>
</organism>
<keyword evidence="2" id="KW-1185">Reference proteome</keyword>
<dbReference type="AlphaFoldDB" id="A0A7J6A7D6"/>